<dbReference type="Gene3D" id="3.30.499.10">
    <property type="entry name" value="Aconitase, domain 3"/>
    <property type="match status" value="1"/>
</dbReference>
<reference evidence="2" key="1">
    <citation type="submission" date="2013-08" db="EMBL/GenBank/DDBJ databases">
        <authorList>
            <person name="Mendez C."/>
            <person name="Richter M."/>
            <person name="Ferrer M."/>
            <person name="Sanchez J."/>
        </authorList>
    </citation>
    <scope>NUCLEOTIDE SEQUENCE</scope>
</reference>
<protein>
    <submittedName>
        <fullName evidence="2">3-isopropylmalate dehydratase large subunit 2</fullName>
    </submittedName>
</protein>
<sequence>MSSANGGMTLAEKILARASGLDHVVPGQIIEGNVDLAMMHEQGAQTVAPFHQMGAEKVWDRDRVVIAIDHWV</sequence>
<name>T1AFU5_9ZZZZ</name>
<keyword evidence="1" id="KW-0408">Iron</keyword>
<dbReference type="EMBL" id="AUZX01011989">
    <property type="protein sequence ID" value="EQD40800.1"/>
    <property type="molecule type" value="Genomic_DNA"/>
</dbReference>
<evidence type="ECO:0000256" key="1">
    <source>
        <dbReference type="ARBA" id="ARBA00023004"/>
    </source>
</evidence>
<dbReference type="SUPFAM" id="SSF53732">
    <property type="entry name" value="Aconitase iron-sulfur domain"/>
    <property type="match status" value="1"/>
</dbReference>
<dbReference type="InterPro" id="IPR036008">
    <property type="entry name" value="Aconitase_4Fe-4S_dom"/>
</dbReference>
<dbReference type="AlphaFoldDB" id="T1AFU5"/>
<dbReference type="PANTHER" id="PTHR43822:SF2">
    <property type="entry name" value="HOMOACONITASE, MITOCHONDRIAL"/>
    <property type="match status" value="1"/>
</dbReference>
<feature type="non-terminal residue" evidence="2">
    <location>
        <position position="72"/>
    </location>
</feature>
<reference evidence="2" key="2">
    <citation type="journal article" date="2014" name="ISME J.">
        <title>Microbial stratification in low pH oxic and suboxic macroscopic growths along an acid mine drainage.</title>
        <authorList>
            <person name="Mendez-Garcia C."/>
            <person name="Mesa V."/>
            <person name="Sprenger R.R."/>
            <person name="Richter M."/>
            <person name="Diez M.S."/>
            <person name="Solano J."/>
            <person name="Bargiela R."/>
            <person name="Golyshina O.V."/>
            <person name="Manteca A."/>
            <person name="Ramos J.L."/>
            <person name="Gallego J.R."/>
            <person name="Llorente I."/>
            <person name="Martins Dos Santos V.A."/>
            <person name="Jensen O.N."/>
            <person name="Pelaez A.I."/>
            <person name="Sanchez J."/>
            <person name="Ferrer M."/>
        </authorList>
    </citation>
    <scope>NUCLEOTIDE SEQUENCE</scope>
</reference>
<dbReference type="PANTHER" id="PTHR43822">
    <property type="entry name" value="HOMOACONITASE, MITOCHONDRIAL-RELATED"/>
    <property type="match status" value="1"/>
</dbReference>
<proteinExistence type="predicted"/>
<dbReference type="InterPro" id="IPR015931">
    <property type="entry name" value="Acnase/IPM_dHydase_lsu_aba_1/3"/>
</dbReference>
<dbReference type="InterPro" id="IPR050067">
    <property type="entry name" value="IPM_dehydratase_rel_enz"/>
</dbReference>
<organism evidence="2">
    <name type="scientific">mine drainage metagenome</name>
    <dbReference type="NCBI Taxonomy" id="410659"/>
    <lineage>
        <taxon>unclassified sequences</taxon>
        <taxon>metagenomes</taxon>
        <taxon>ecological metagenomes</taxon>
    </lineage>
</organism>
<accession>T1AFU5</accession>
<evidence type="ECO:0000313" key="2">
    <source>
        <dbReference type="EMBL" id="EQD40800.1"/>
    </source>
</evidence>
<gene>
    <name evidence="2" type="ORF">B1A_16316</name>
</gene>
<comment type="caution">
    <text evidence="2">The sequence shown here is derived from an EMBL/GenBank/DDBJ whole genome shotgun (WGS) entry which is preliminary data.</text>
</comment>